<organism evidence="3 4">
    <name type="scientific">Exiguobacterium antarcticum</name>
    <dbReference type="NCBI Taxonomy" id="132920"/>
    <lineage>
        <taxon>Bacteria</taxon>
        <taxon>Bacillati</taxon>
        <taxon>Bacillota</taxon>
        <taxon>Bacilli</taxon>
        <taxon>Bacillales</taxon>
        <taxon>Bacillales Family XII. Incertae Sedis</taxon>
        <taxon>Exiguobacterium</taxon>
    </lineage>
</organism>
<keyword evidence="4" id="KW-1185">Reference proteome</keyword>
<proteinExistence type="predicted"/>
<accession>A0ABT6R6E2</accession>
<dbReference type="RefSeq" id="WP_282356854.1">
    <property type="nucleotide sequence ID" value="NZ_JASBQV010000022.1"/>
</dbReference>
<dbReference type="Pfam" id="PF04892">
    <property type="entry name" value="VanZ"/>
    <property type="match status" value="1"/>
</dbReference>
<protein>
    <submittedName>
        <fullName evidence="3">VanZ family protein</fullName>
    </submittedName>
</protein>
<keyword evidence="1" id="KW-0472">Membrane</keyword>
<feature type="transmembrane region" description="Helical" evidence="1">
    <location>
        <begin position="6"/>
        <end position="24"/>
    </location>
</feature>
<feature type="domain" description="VanZ-like" evidence="2">
    <location>
        <begin position="10"/>
        <end position="150"/>
    </location>
</feature>
<sequence>MRRLPVAYILAGVILLGLFGFSSMSYQQQSLIPFLTNHIPLGWVYAFSFVSFHYEVPISVAALGPAAFVEFFIRKGMHAGLFFILGMSLVHVLRSWGYRPLPSAFFATTTAFTVGVFDEFHQQLTGGRTPLVGDVIIDGSGALFGILLYTGIRLFLKADRIVKSEYQQSS</sequence>
<dbReference type="InterPro" id="IPR016747">
    <property type="entry name" value="Phosphotransbutyrylase"/>
</dbReference>
<dbReference type="NCBIfam" id="NF037970">
    <property type="entry name" value="vanZ_1"/>
    <property type="match status" value="1"/>
</dbReference>
<feature type="transmembrane region" description="Helical" evidence="1">
    <location>
        <begin position="80"/>
        <end position="97"/>
    </location>
</feature>
<evidence type="ECO:0000313" key="4">
    <source>
        <dbReference type="Proteomes" id="UP001243286"/>
    </source>
</evidence>
<dbReference type="PIRSF" id="PIRSF019083">
    <property type="entry name" value="UCP019083_VanZ"/>
    <property type="match status" value="1"/>
</dbReference>
<keyword evidence="1" id="KW-1133">Transmembrane helix</keyword>
<dbReference type="Proteomes" id="UP001243286">
    <property type="component" value="Unassembled WGS sequence"/>
</dbReference>
<keyword evidence="1" id="KW-0812">Transmembrane</keyword>
<dbReference type="InterPro" id="IPR006976">
    <property type="entry name" value="VanZ-like"/>
</dbReference>
<evidence type="ECO:0000313" key="3">
    <source>
        <dbReference type="EMBL" id="MDI3235856.1"/>
    </source>
</evidence>
<evidence type="ECO:0000259" key="2">
    <source>
        <dbReference type="Pfam" id="PF04892"/>
    </source>
</evidence>
<evidence type="ECO:0000256" key="1">
    <source>
        <dbReference type="SAM" id="Phobius"/>
    </source>
</evidence>
<reference evidence="3 4" key="1">
    <citation type="submission" date="2023-04" db="EMBL/GenBank/DDBJ databases">
        <title>Antarctic isolates genomes.</title>
        <authorList>
            <person name="Dimov S.G."/>
        </authorList>
    </citation>
    <scope>NUCLEOTIDE SEQUENCE [LARGE SCALE GENOMIC DNA]</scope>
    <source>
        <strain evidence="3 4">AL19</strain>
    </source>
</reference>
<feature type="transmembrane region" description="Helical" evidence="1">
    <location>
        <begin position="135"/>
        <end position="156"/>
    </location>
</feature>
<gene>
    <name evidence="3" type="ORF">QK289_12625</name>
</gene>
<comment type="caution">
    <text evidence="3">The sequence shown here is derived from an EMBL/GenBank/DDBJ whole genome shotgun (WGS) entry which is preliminary data.</text>
</comment>
<name>A0ABT6R6E2_9BACL</name>
<dbReference type="EMBL" id="JASBQV010000022">
    <property type="protein sequence ID" value="MDI3235856.1"/>
    <property type="molecule type" value="Genomic_DNA"/>
</dbReference>